<accession>A0A1Z1MRL2</accession>
<geneLocation type="chloroplast" evidence="2"/>
<evidence type="ECO:0000256" key="1">
    <source>
        <dbReference type="SAM" id="Phobius"/>
    </source>
</evidence>
<dbReference type="AlphaFoldDB" id="A0A1Z1MRL2"/>
<name>A0A1Z1MRL2_9FLOR</name>
<proteinExistence type="predicted"/>
<feature type="transmembrane region" description="Helical" evidence="1">
    <location>
        <begin position="61"/>
        <end position="77"/>
    </location>
</feature>
<evidence type="ECO:0000313" key="2">
    <source>
        <dbReference type="EMBL" id="ARW68395.1"/>
    </source>
</evidence>
<keyword evidence="1" id="KW-0472">Membrane</keyword>
<organism evidence="2">
    <name type="scientific">Chondria sp.</name>
    <name type="common">in: red algae</name>
    <dbReference type="NCBI Taxonomy" id="1982705"/>
    <lineage>
        <taxon>Eukaryota</taxon>
        <taxon>Rhodophyta</taxon>
        <taxon>Florideophyceae</taxon>
        <taxon>Rhodymeniophycidae</taxon>
        <taxon>Ceramiales</taxon>
        <taxon>Rhodomelaceae</taxon>
        <taxon>Chondrieae</taxon>
        <taxon>Chondria</taxon>
    </lineage>
</organism>
<reference evidence="2" key="1">
    <citation type="journal article" date="2017" name="J. Phycol.">
        <title>Analysis of chloroplast genomes and a supermatrix inform reclassification of the Rhodomelaceae (Rhodophyta).</title>
        <authorList>
            <person name="Diaz-Tapia P."/>
            <person name="Maggs C.A."/>
            <person name="West J.A."/>
            <person name="Verbruggen H."/>
        </authorList>
    </citation>
    <scope>NUCLEOTIDE SEQUENCE</scope>
    <source>
        <strain evidence="2">PD1582</strain>
    </source>
</reference>
<dbReference type="EMBL" id="MF101451">
    <property type="protein sequence ID" value="ARW68395.1"/>
    <property type="molecule type" value="Genomic_DNA"/>
</dbReference>
<keyword evidence="1" id="KW-0812">Transmembrane</keyword>
<feature type="transmembrane region" description="Helical" evidence="1">
    <location>
        <begin position="12"/>
        <end position="33"/>
    </location>
</feature>
<keyword evidence="1" id="KW-1133">Transmembrane helix</keyword>
<protein>
    <submittedName>
        <fullName evidence="2">Uncharacterized protein</fullName>
    </submittedName>
</protein>
<gene>
    <name evidence="2" type="primary">ConsOrf3</name>
</gene>
<keyword evidence="2" id="KW-0934">Plastid</keyword>
<keyword evidence="2" id="KW-0150">Chloroplast</keyword>
<sequence length="171" mass="20514">MTKKISIKKKIELLIISIQAIDTLYVNNLLYYIHSKKYNLNYNKTKYLIGLKSSKSNYNKILLHYFISIIANIFALHRNLSILSLSDLANDLIRDSLKYKKSYKIQKYLKKFNYIYFHQNEYYKTLKSINYSYEISIEKIALINLYLVTKLTSKRGIYILIKYLDNEFKFI</sequence>